<evidence type="ECO:0000313" key="2">
    <source>
        <dbReference type="Proteomes" id="UP000004116"/>
    </source>
</evidence>
<keyword evidence="2" id="KW-1185">Reference proteome</keyword>
<dbReference type="InterPro" id="IPR005095">
    <property type="entry name" value="EspA"/>
</dbReference>
<proteinExistence type="predicted"/>
<dbReference type="Proteomes" id="UP000004116">
    <property type="component" value="Unassembled WGS sequence"/>
</dbReference>
<dbReference type="Pfam" id="PF03433">
    <property type="entry name" value="EspA"/>
    <property type="match status" value="1"/>
</dbReference>
<organism evidence="1 2">
    <name type="scientific">Candidatus Regiella insecticola 5.15</name>
    <dbReference type="NCBI Taxonomy" id="1005043"/>
    <lineage>
        <taxon>Bacteria</taxon>
        <taxon>Pseudomonadati</taxon>
        <taxon>Pseudomonadota</taxon>
        <taxon>Gammaproteobacteria</taxon>
        <taxon>Enterobacterales</taxon>
        <taxon>Enterobacteriaceae</taxon>
        <taxon>aphid secondary symbionts</taxon>
        <taxon>Candidatus Regiella</taxon>
    </lineage>
</organism>
<dbReference type="InterPro" id="IPR035074">
    <property type="entry name" value="EspA/CesA-like"/>
</dbReference>
<gene>
    <name evidence="1" type="ORF">Rin_00001850</name>
</gene>
<dbReference type="EMBL" id="AGCA01000035">
    <property type="protein sequence ID" value="EGY29862.1"/>
    <property type="molecule type" value="Genomic_DNA"/>
</dbReference>
<comment type="caution">
    <text evidence="1">The sequence shown here is derived from an EMBL/GenBank/DDBJ whole genome shotgun (WGS) entry which is preliminary data.</text>
</comment>
<evidence type="ECO:0000313" key="1">
    <source>
        <dbReference type="EMBL" id="EGY29862.1"/>
    </source>
</evidence>
<accession>G2GWQ0</accession>
<name>G2GWQ0_9ENTR</name>
<dbReference type="AlphaFoldDB" id="G2GWQ0"/>
<dbReference type="SUPFAM" id="SSF116927">
    <property type="entry name" value="EspA/CesA-like"/>
    <property type="match status" value="1"/>
</dbReference>
<dbReference type="RefSeq" id="WP_006705818.1">
    <property type="nucleotide sequence ID" value="NZ_AGCA01000035.1"/>
</dbReference>
<protein>
    <submittedName>
        <fullName evidence="1">EspA-like secreted protein</fullName>
    </submittedName>
</protein>
<reference evidence="1 2" key="1">
    <citation type="journal article" date="2012" name="Genome Res.">
        <title>Genomic basis of endosymbiont-conferred protection against an insect parasitoid.</title>
        <authorList>
            <person name="Hansen A.K."/>
            <person name="Vorburger C."/>
            <person name="Moran N.A."/>
        </authorList>
    </citation>
    <scope>NUCLEOTIDE SEQUENCE [LARGE SCALE GENOMIC DNA]</scope>
    <source>
        <strain evidence="2">R5.15</strain>
    </source>
</reference>
<sequence>MNMNVDMHVGENNVEAPSINPNVSMAADSASSNDKDVYNYALDTLNDIYNFLASLSTNLYAQIRNDTATARDEQKESNDVDAIIAKVSEETDPKATRPLDQQIIDFMTAHGIKVGDKSIADYINSRGHTDKHAGQLDKGELTAVKNALDNAANRSTDLSSQNQLKLQNLLQNLNNTINNESSYIKQRGDLISTIIRNTA</sequence>